<feature type="region of interest" description="Disordered" evidence="1">
    <location>
        <begin position="33"/>
        <end position="78"/>
    </location>
</feature>
<keyword evidence="3" id="KW-1185">Reference proteome</keyword>
<comment type="caution">
    <text evidence="2">The sequence shown here is derived from an EMBL/GenBank/DDBJ whole genome shotgun (WGS) entry which is preliminary data.</text>
</comment>
<evidence type="ECO:0000313" key="3">
    <source>
        <dbReference type="Proteomes" id="UP001206483"/>
    </source>
</evidence>
<feature type="compositionally biased region" description="Low complexity" evidence="1">
    <location>
        <begin position="140"/>
        <end position="149"/>
    </location>
</feature>
<feature type="region of interest" description="Disordered" evidence="1">
    <location>
        <begin position="116"/>
        <end position="175"/>
    </location>
</feature>
<gene>
    <name evidence="2" type="ORF">FHR36_002535</name>
</gene>
<accession>A0ABT1IW89</accession>
<feature type="compositionally biased region" description="Basic and acidic residues" evidence="1">
    <location>
        <begin position="151"/>
        <end position="175"/>
    </location>
</feature>
<proteinExistence type="predicted"/>
<name>A0ABT1IW89_9ACTN</name>
<evidence type="ECO:0000256" key="1">
    <source>
        <dbReference type="SAM" id="MobiDB-lite"/>
    </source>
</evidence>
<feature type="compositionally biased region" description="Basic and acidic residues" evidence="1">
    <location>
        <begin position="68"/>
        <end position="78"/>
    </location>
</feature>
<sequence>MLLHRPRGQEEGFGDLLVGGVRGEEFGDLSLAGGEPASVAAPSDGFGSGQSEVPGEVVGAGEVGGGSERGEGGRGLRERLGGFGRVGLGAGPCAVFGGQGGLVGAADVLPEVLGGGEVAGGAGRGARLWKGPSEGGGPSTTGAPGSAESEAAEKASEKATEVAEQAAERVHEKNS</sequence>
<reference evidence="2 3" key="1">
    <citation type="submission" date="2022-06" db="EMBL/GenBank/DDBJ databases">
        <title>Sequencing the genomes of 1000 actinobacteria strains.</title>
        <authorList>
            <person name="Klenk H.-P."/>
        </authorList>
    </citation>
    <scope>NUCLEOTIDE SEQUENCE [LARGE SCALE GENOMIC DNA]</scope>
    <source>
        <strain evidence="2 3">DSM 41656</strain>
    </source>
</reference>
<evidence type="ECO:0000313" key="2">
    <source>
        <dbReference type="EMBL" id="MCP2309411.1"/>
    </source>
</evidence>
<dbReference type="Proteomes" id="UP001206483">
    <property type="component" value="Unassembled WGS sequence"/>
</dbReference>
<protein>
    <submittedName>
        <fullName evidence="2">Uncharacterized protein</fullName>
    </submittedName>
</protein>
<dbReference type="EMBL" id="JAMZDX010000002">
    <property type="protein sequence ID" value="MCP2309411.1"/>
    <property type="molecule type" value="Genomic_DNA"/>
</dbReference>
<organism evidence="2 3">
    <name type="scientific">Kitasatospora paracochleata</name>
    <dbReference type="NCBI Taxonomy" id="58354"/>
    <lineage>
        <taxon>Bacteria</taxon>
        <taxon>Bacillati</taxon>
        <taxon>Actinomycetota</taxon>
        <taxon>Actinomycetes</taxon>
        <taxon>Kitasatosporales</taxon>
        <taxon>Streptomycetaceae</taxon>
        <taxon>Kitasatospora</taxon>
    </lineage>
</organism>